<organism evidence="11">
    <name type="scientific">Selaginella moellendorffii</name>
    <name type="common">Spikemoss</name>
    <dbReference type="NCBI Taxonomy" id="88036"/>
    <lineage>
        <taxon>Eukaryota</taxon>
        <taxon>Viridiplantae</taxon>
        <taxon>Streptophyta</taxon>
        <taxon>Embryophyta</taxon>
        <taxon>Tracheophyta</taxon>
        <taxon>Lycopodiopsida</taxon>
        <taxon>Selaginellales</taxon>
        <taxon>Selaginellaceae</taxon>
        <taxon>Selaginella</taxon>
    </lineage>
</organism>
<dbReference type="InParanoid" id="D8SRZ6"/>
<keyword evidence="3 7" id="KW-0851">Voltage-gated channel</keyword>
<evidence type="ECO:0000256" key="4">
    <source>
        <dbReference type="ARBA" id="ARBA00022958"/>
    </source>
</evidence>
<dbReference type="HOGENOM" id="CLU_042474_0_0_1"/>
<feature type="transmembrane region" description="Helical" evidence="8">
    <location>
        <begin position="172"/>
        <end position="201"/>
    </location>
</feature>
<gene>
    <name evidence="10" type="ORF">SELMODRAFT_123397</name>
    <name evidence="9" type="ORF">SELMODRAFT_130202</name>
</gene>
<dbReference type="Gramene" id="EFJ09297">
    <property type="protein sequence ID" value="EFJ09297"/>
    <property type="gene ID" value="SELMODRAFT_130202"/>
</dbReference>
<comment type="similarity">
    <text evidence="7">Belongs to the inward rectifier-type potassium channel (TC 1.A.2.1) family.</text>
</comment>
<dbReference type="EMBL" id="GL377636">
    <property type="protein sequence ID" value="EFJ12877.1"/>
    <property type="molecule type" value="Genomic_DNA"/>
</dbReference>
<dbReference type="eggNOG" id="ENOG502SMPX">
    <property type="taxonomic scope" value="Eukaryota"/>
</dbReference>
<proteinExistence type="inferred from homology"/>
<dbReference type="KEGG" id="smo:SELMODRAFT_123397"/>
<evidence type="ECO:0000256" key="1">
    <source>
        <dbReference type="ARBA" id="ARBA00022448"/>
    </source>
</evidence>
<evidence type="ECO:0000256" key="6">
    <source>
        <dbReference type="ARBA" id="ARBA00023303"/>
    </source>
</evidence>
<dbReference type="GO" id="GO:0034702">
    <property type="term" value="C:monoatomic ion channel complex"/>
    <property type="evidence" value="ECO:0007669"/>
    <property type="project" value="UniProtKB-KW"/>
</dbReference>
<keyword evidence="8" id="KW-0472">Membrane</keyword>
<dbReference type="GO" id="GO:0005886">
    <property type="term" value="C:plasma membrane"/>
    <property type="evidence" value="ECO:0000318"/>
    <property type="project" value="GO_Central"/>
</dbReference>
<dbReference type="GO" id="GO:0034765">
    <property type="term" value="P:regulation of monoatomic ion transmembrane transport"/>
    <property type="evidence" value="ECO:0000318"/>
    <property type="project" value="GO_Central"/>
</dbReference>
<dbReference type="PANTHER" id="PTHR11767:SF105">
    <property type="entry name" value="INWARD RECTIFIER POTASSIUM CHANNEL C-TERMINAL DOMAIN-CONTAINING PROTEIN"/>
    <property type="match status" value="1"/>
</dbReference>
<keyword evidence="1 7" id="KW-0813">Transport</keyword>
<keyword evidence="11" id="KW-1185">Reference proteome</keyword>
<evidence type="ECO:0000313" key="11">
    <source>
        <dbReference type="Proteomes" id="UP000001514"/>
    </source>
</evidence>
<dbReference type="PANTHER" id="PTHR11767">
    <property type="entry name" value="INWARD RECTIFIER POTASSIUM CHANNEL"/>
    <property type="match status" value="1"/>
</dbReference>
<reference evidence="10 11" key="1">
    <citation type="journal article" date="2011" name="Science">
        <title>The Selaginella genome identifies genetic changes associated with the evolution of vascular plants.</title>
        <authorList>
            <person name="Banks J.A."/>
            <person name="Nishiyama T."/>
            <person name="Hasebe M."/>
            <person name="Bowman J.L."/>
            <person name="Gribskov M."/>
            <person name="dePamphilis C."/>
            <person name="Albert V.A."/>
            <person name="Aono N."/>
            <person name="Aoyama T."/>
            <person name="Ambrose B.A."/>
            <person name="Ashton N.W."/>
            <person name="Axtell M.J."/>
            <person name="Barker E."/>
            <person name="Barker M.S."/>
            <person name="Bennetzen J.L."/>
            <person name="Bonawitz N.D."/>
            <person name="Chapple C."/>
            <person name="Cheng C."/>
            <person name="Correa L.G."/>
            <person name="Dacre M."/>
            <person name="DeBarry J."/>
            <person name="Dreyer I."/>
            <person name="Elias M."/>
            <person name="Engstrom E.M."/>
            <person name="Estelle M."/>
            <person name="Feng L."/>
            <person name="Finet C."/>
            <person name="Floyd S.K."/>
            <person name="Frommer W.B."/>
            <person name="Fujita T."/>
            <person name="Gramzow L."/>
            <person name="Gutensohn M."/>
            <person name="Harholt J."/>
            <person name="Hattori M."/>
            <person name="Heyl A."/>
            <person name="Hirai T."/>
            <person name="Hiwatashi Y."/>
            <person name="Ishikawa M."/>
            <person name="Iwata M."/>
            <person name="Karol K.G."/>
            <person name="Koehler B."/>
            <person name="Kolukisaoglu U."/>
            <person name="Kubo M."/>
            <person name="Kurata T."/>
            <person name="Lalonde S."/>
            <person name="Li K."/>
            <person name="Li Y."/>
            <person name="Litt A."/>
            <person name="Lyons E."/>
            <person name="Manning G."/>
            <person name="Maruyama T."/>
            <person name="Michael T.P."/>
            <person name="Mikami K."/>
            <person name="Miyazaki S."/>
            <person name="Morinaga S."/>
            <person name="Murata T."/>
            <person name="Mueller-Roeber B."/>
            <person name="Nelson D.R."/>
            <person name="Obara M."/>
            <person name="Oguri Y."/>
            <person name="Olmstead R.G."/>
            <person name="Onodera N."/>
            <person name="Petersen B.L."/>
            <person name="Pils B."/>
            <person name="Prigge M."/>
            <person name="Rensing S.A."/>
            <person name="Riano-Pachon D.M."/>
            <person name="Roberts A.W."/>
            <person name="Sato Y."/>
            <person name="Scheller H.V."/>
            <person name="Schulz B."/>
            <person name="Schulz C."/>
            <person name="Shakirov E.V."/>
            <person name="Shibagaki N."/>
            <person name="Shinohara N."/>
            <person name="Shippen D.E."/>
            <person name="Soerensen I."/>
            <person name="Sotooka R."/>
            <person name="Sugimoto N."/>
            <person name="Sugita M."/>
            <person name="Sumikawa N."/>
            <person name="Tanurdzic M."/>
            <person name="Theissen G."/>
            <person name="Ulvskov P."/>
            <person name="Wakazuki S."/>
            <person name="Weng J.K."/>
            <person name="Willats W.W."/>
            <person name="Wipf D."/>
            <person name="Wolf P.G."/>
            <person name="Yang L."/>
            <person name="Zimmer A.D."/>
            <person name="Zhu Q."/>
            <person name="Mitros T."/>
            <person name="Hellsten U."/>
            <person name="Loque D."/>
            <person name="Otillar R."/>
            <person name="Salamov A."/>
            <person name="Schmutz J."/>
            <person name="Shapiro H."/>
            <person name="Lindquist E."/>
            <person name="Lucas S."/>
            <person name="Rokhsar D."/>
            <person name="Grigoriev I.V."/>
        </authorList>
    </citation>
    <scope>NUCLEOTIDE SEQUENCE [LARGE SCALE GENOMIC DNA]</scope>
</reference>
<dbReference type="Proteomes" id="UP000001514">
    <property type="component" value="Unassembled WGS sequence"/>
</dbReference>
<dbReference type="Gene3D" id="2.60.40.1400">
    <property type="entry name" value="G protein-activated inward rectifier potassium channel 1"/>
    <property type="match status" value="1"/>
</dbReference>
<sequence length="435" mass="47966">MECGHTQDTSRLEARNRWRRLKNTVAFAAAIKSSLAHDLLEDKLHVDPVKGNDSVATGAAAQASMPVKAKGRKGMEGLVVQQDRGYMSCFQDFYVACLKLPVVHFFIGVFLAPVALASIFTPLYLSDAKGLKLVESQEAGSSCDSSKIWSCLNVFLYSLSLSTTFGGSPISAISPFCLLVANLHTLMAQFLFVFLSGAVFARMSQPAHPIRCSKKAIIKNNDFGTSDDEDGRSKVFVIRLVLTGPPPCELVDAKIRLTFRIYVRLPSGSMFCSTQDLDLVRSEVAYLRYGLTVRHVINSKSPISGHTLDTLAQGDASFSLTIMGVERSSMQPIFHVEDYFICDGDVIWDGEYLDFVGVNDKGLRVLDHSKIDMLKPFKVAGVVTQAIARMEGEVARHKAEADLKEEKNHEPLSESDWKTSGVRIRKLWKTISGSK</sequence>
<dbReference type="AlphaFoldDB" id="D8SRZ6"/>
<accession>D8SRZ6</accession>
<name>D8SRZ6_SELML</name>
<evidence type="ECO:0008006" key="12">
    <source>
        <dbReference type="Google" id="ProtNLM"/>
    </source>
</evidence>
<comment type="subcellular location">
    <subcellularLocation>
        <location evidence="7">Membrane</location>
        <topology evidence="7">Multi-pass membrane protein</topology>
    </subcellularLocation>
</comment>
<dbReference type="Gene3D" id="1.10.287.70">
    <property type="match status" value="1"/>
</dbReference>
<protein>
    <recommendedName>
        <fullName evidence="12">Inward rectifier potassium channel C-terminal domain-containing protein</fullName>
    </recommendedName>
</protein>
<evidence type="ECO:0000313" key="10">
    <source>
        <dbReference type="EMBL" id="EFJ12877.1"/>
    </source>
</evidence>
<evidence type="ECO:0000256" key="8">
    <source>
        <dbReference type="SAM" id="Phobius"/>
    </source>
</evidence>
<evidence type="ECO:0000256" key="2">
    <source>
        <dbReference type="ARBA" id="ARBA00022538"/>
    </source>
</evidence>
<keyword evidence="5 7" id="KW-0406">Ion transport</keyword>
<feature type="transmembrane region" description="Helical" evidence="8">
    <location>
        <begin position="102"/>
        <end position="125"/>
    </location>
</feature>
<keyword evidence="7 8" id="KW-0812">Transmembrane</keyword>
<dbReference type="KEGG" id="smo:SELMODRAFT_130202"/>
<dbReference type="GO" id="GO:1990573">
    <property type="term" value="P:potassium ion import across plasma membrane"/>
    <property type="evidence" value="ECO:0000318"/>
    <property type="project" value="GO_Central"/>
</dbReference>
<keyword evidence="2 7" id="KW-0633">Potassium transport</keyword>
<dbReference type="SUPFAM" id="SSF81296">
    <property type="entry name" value="E set domains"/>
    <property type="match status" value="1"/>
</dbReference>
<dbReference type="InterPro" id="IPR013518">
    <property type="entry name" value="K_chnl_inward-rec_Kir_cyto"/>
</dbReference>
<evidence type="ECO:0000256" key="7">
    <source>
        <dbReference type="RuleBase" id="RU003822"/>
    </source>
</evidence>
<keyword evidence="8" id="KW-1133">Transmembrane helix</keyword>
<dbReference type="InterPro" id="IPR016449">
    <property type="entry name" value="K_chnl_inward-rec_Kir"/>
</dbReference>
<dbReference type="GO" id="GO:0005242">
    <property type="term" value="F:inward rectifier potassium channel activity"/>
    <property type="evidence" value="ECO:0000318"/>
    <property type="project" value="GO_Central"/>
</dbReference>
<evidence type="ECO:0000256" key="3">
    <source>
        <dbReference type="ARBA" id="ARBA00022882"/>
    </source>
</evidence>
<evidence type="ECO:0000256" key="5">
    <source>
        <dbReference type="ARBA" id="ARBA00023065"/>
    </source>
</evidence>
<dbReference type="EMBL" id="GL377664">
    <property type="protein sequence ID" value="EFJ09297.1"/>
    <property type="molecule type" value="Genomic_DNA"/>
</dbReference>
<keyword evidence="6 7" id="KW-0407">Ion channel</keyword>
<evidence type="ECO:0000313" key="9">
    <source>
        <dbReference type="EMBL" id="EFJ09297.1"/>
    </source>
</evidence>
<dbReference type="Gramene" id="EFJ12877">
    <property type="protein sequence ID" value="EFJ12877"/>
    <property type="gene ID" value="SELMODRAFT_123397"/>
</dbReference>
<keyword evidence="4 7" id="KW-0630">Potassium</keyword>
<dbReference type="STRING" id="88036.D8SRZ6"/>
<dbReference type="InterPro" id="IPR014756">
    <property type="entry name" value="Ig_E-set"/>
</dbReference>